<dbReference type="SUPFAM" id="SSF51735">
    <property type="entry name" value="NAD(P)-binding Rossmann-fold domains"/>
    <property type="match status" value="1"/>
</dbReference>
<accession>A0ABP0BD26</accession>
<feature type="domain" description="Gfo/Idh/MocA-like oxidoreductase N-terminal" evidence="6">
    <location>
        <begin position="7"/>
        <end position="135"/>
    </location>
</feature>
<dbReference type="InterPro" id="IPR036291">
    <property type="entry name" value="NAD(P)-bd_dom_sf"/>
</dbReference>
<reference evidence="8 9" key="1">
    <citation type="submission" date="2024-01" db="EMBL/GenBank/DDBJ databases">
        <authorList>
            <person name="Allen C."/>
            <person name="Tagirdzhanova G."/>
        </authorList>
    </citation>
    <scope>NUCLEOTIDE SEQUENCE [LARGE SCALE GENOMIC DNA]</scope>
</reference>
<comment type="catalytic activity">
    <reaction evidence="5">
        <text>D-xylose + NADP(+) = D-xylono-1,5-lactone + NADPH + H(+)</text>
        <dbReference type="Rhea" id="RHEA:22000"/>
        <dbReference type="ChEBI" id="CHEBI:15378"/>
        <dbReference type="ChEBI" id="CHEBI:15867"/>
        <dbReference type="ChEBI" id="CHEBI:53455"/>
        <dbReference type="ChEBI" id="CHEBI:57783"/>
        <dbReference type="ChEBI" id="CHEBI:58349"/>
        <dbReference type="EC" id="1.1.1.179"/>
    </reaction>
</comment>
<evidence type="ECO:0000313" key="8">
    <source>
        <dbReference type="EMBL" id="CAK7217468.1"/>
    </source>
</evidence>
<proteinExistence type="inferred from homology"/>
<dbReference type="InterPro" id="IPR000683">
    <property type="entry name" value="Gfo/Idh/MocA-like_OxRdtase_N"/>
</dbReference>
<dbReference type="Pfam" id="PF22725">
    <property type="entry name" value="GFO_IDH_MocA_C3"/>
    <property type="match status" value="1"/>
</dbReference>
<comment type="caution">
    <text evidence="8">The sequence shown here is derived from an EMBL/GenBank/DDBJ whole genome shotgun (WGS) entry which is preliminary data.</text>
</comment>
<dbReference type="Pfam" id="PF01408">
    <property type="entry name" value="GFO_IDH_MocA"/>
    <property type="match status" value="1"/>
</dbReference>
<organism evidence="8 9">
    <name type="scientific">Sporothrix bragantina</name>
    <dbReference type="NCBI Taxonomy" id="671064"/>
    <lineage>
        <taxon>Eukaryota</taxon>
        <taxon>Fungi</taxon>
        <taxon>Dikarya</taxon>
        <taxon>Ascomycota</taxon>
        <taxon>Pezizomycotina</taxon>
        <taxon>Sordariomycetes</taxon>
        <taxon>Sordariomycetidae</taxon>
        <taxon>Ophiostomatales</taxon>
        <taxon>Ophiostomataceae</taxon>
        <taxon>Sporothrix</taxon>
    </lineage>
</organism>
<dbReference type="Gene3D" id="3.40.50.720">
    <property type="entry name" value="NAD(P)-binding Rossmann-like Domain"/>
    <property type="match status" value="1"/>
</dbReference>
<dbReference type="InterPro" id="IPR055170">
    <property type="entry name" value="GFO_IDH_MocA-like_dom"/>
</dbReference>
<dbReference type="InterPro" id="IPR050984">
    <property type="entry name" value="Gfo/Idh/MocA_domain"/>
</dbReference>
<evidence type="ECO:0000259" key="7">
    <source>
        <dbReference type="Pfam" id="PF22725"/>
    </source>
</evidence>
<evidence type="ECO:0000256" key="3">
    <source>
        <dbReference type="ARBA" id="ARBA00038984"/>
    </source>
</evidence>
<sequence>MAPYTIKWGILATGGIAQTFSKDLLTDPSARGTEDVRHEIVAAASSSSAERAAQFLKDVGAGADAKAYGSYAELVVDPNVDIIYVATPHSHHFQNAMLALEVGNKNVLCEKAFTVTAAQARKLVETARKRNLFLMEAVWTRYFPLSIQIRSLVQSGAIGNVYRVVADNSFNSNKDHTTNSDVTFADDHRMVNPDLAGGALLDLGIYSLTWLFQILYHLQPEAEADKEAPKVVAAINKYERTGADESTTVVLQFPGHRSQGIGMTSLRVGTGVGSAQKSGPAILIQGSDGEIQVMGPAFKPLAYRVIKKSEEKSESEIPWVDVPIPEDKREGATWKGHGMFWEADEAARCLRDGKKESATLPLSESIVIMETMEEALRQGGIVYPEVITTDVYDKNSPLNTGKA</sequence>
<name>A0ABP0BD26_9PEZI</name>
<dbReference type="PANTHER" id="PTHR22604">
    <property type="entry name" value="OXIDOREDUCTASES"/>
    <property type="match status" value="1"/>
</dbReference>
<dbReference type="EC" id="1.1.1.179" evidence="3"/>
<evidence type="ECO:0000256" key="2">
    <source>
        <dbReference type="ARBA" id="ARBA00023002"/>
    </source>
</evidence>
<dbReference type="Gene3D" id="3.30.360.10">
    <property type="entry name" value="Dihydrodipicolinate Reductase, domain 2"/>
    <property type="match status" value="1"/>
</dbReference>
<evidence type="ECO:0000313" key="9">
    <source>
        <dbReference type="Proteomes" id="UP001642406"/>
    </source>
</evidence>
<gene>
    <name evidence="8" type="primary">XYD1</name>
    <name evidence="8" type="ORF">SBRCBS47491_003176</name>
</gene>
<evidence type="ECO:0000256" key="4">
    <source>
        <dbReference type="ARBA" id="ARBA00042988"/>
    </source>
</evidence>
<comment type="similarity">
    <text evidence="1">Belongs to the Gfo/Idh/MocA family.</text>
</comment>
<protein>
    <recommendedName>
        <fullName evidence="3">D-xylose 1-dehydrogenase (NADP(+), D-xylono-1,5-lactone-forming)</fullName>
        <ecNumber evidence="3">1.1.1.179</ecNumber>
    </recommendedName>
    <alternativeName>
        <fullName evidence="4">D-xylose-NADP dehydrogenase</fullName>
    </alternativeName>
</protein>
<dbReference type="SUPFAM" id="SSF55347">
    <property type="entry name" value="Glyceraldehyde-3-phosphate dehydrogenase-like, C-terminal domain"/>
    <property type="match status" value="1"/>
</dbReference>
<feature type="domain" description="GFO/IDH/MocA-like oxidoreductase" evidence="7">
    <location>
        <begin position="148"/>
        <end position="291"/>
    </location>
</feature>
<dbReference type="Proteomes" id="UP001642406">
    <property type="component" value="Unassembled WGS sequence"/>
</dbReference>
<keyword evidence="9" id="KW-1185">Reference proteome</keyword>
<evidence type="ECO:0000256" key="5">
    <source>
        <dbReference type="ARBA" id="ARBA00049233"/>
    </source>
</evidence>
<dbReference type="PANTHER" id="PTHR22604:SF115">
    <property type="entry name" value="DIHYDRODIOL DEHYDROGENASE, PUTATIVE (AFU_ORTHOLOGUE AFUA_1G07520)-RELATED"/>
    <property type="match status" value="1"/>
</dbReference>
<evidence type="ECO:0000256" key="1">
    <source>
        <dbReference type="ARBA" id="ARBA00010928"/>
    </source>
</evidence>
<evidence type="ECO:0000259" key="6">
    <source>
        <dbReference type="Pfam" id="PF01408"/>
    </source>
</evidence>
<keyword evidence="2" id="KW-0560">Oxidoreductase</keyword>
<dbReference type="EMBL" id="CAWUHC010000020">
    <property type="protein sequence ID" value="CAK7217468.1"/>
    <property type="molecule type" value="Genomic_DNA"/>
</dbReference>